<dbReference type="InterPro" id="IPR039426">
    <property type="entry name" value="TonB-dep_rcpt-like"/>
</dbReference>
<organism evidence="9 10">
    <name type="scientific">Sphingobacterium thalpophilum</name>
    <dbReference type="NCBI Taxonomy" id="259"/>
    <lineage>
        <taxon>Bacteria</taxon>
        <taxon>Pseudomonadati</taxon>
        <taxon>Bacteroidota</taxon>
        <taxon>Sphingobacteriia</taxon>
        <taxon>Sphingobacteriales</taxon>
        <taxon>Sphingobacteriaceae</taxon>
        <taxon>Sphingobacterium</taxon>
    </lineage>
</organism>
<evidence type="ECO:0000256" key="3">
    <source>
        <dbReference type="ARBA" id="ARBA00022452"/>
    </source>
</evidence>
<sequence length="1023" mass="114201">MLLIHKSKFGIWGFLVLLSLFFSLCSAYGQEGYTLKGTITDTQNKALAGISVRLIGTNVVTQTDAQGQYELLVPALQGKLSISYLGYVPQTLLLTVGKTTYNAVLQQELRQMDEVVVVGYGTQRKKDITGAVAIVDMDDAKKFSTNDVGSMLQGRVAGVSVSSDGQPGAMPQVRLRGISTFNNADPLYVVDGVPLSGVPRELNPNDIESMQVLKDASAGAIYGSRAANGVIIVTTKKGRQDAPPRVDYSAYYGIDKVWQTMPVTNAYNYQMLNNEARYNANNKPLAPGNDPSSPRFIKDVNTDWQKEGLKSGRRHNQNISLSGGGAHNTYMVSLDLFDNTGTFVGNGPDYKRYTGRANLTQELGRVRLGQTVAYAYSRENALVTGDGILAGGRPPLINDLVFAIPTMPVYDPNRLGGFGGTSSDLHDAISLNGIGFNSLIKNNTTVGRFTSTLWGELDIVRSDKHKLKYKINFGYDINEVRDKTFTPKFNLGYFFINNINRLNDNSRRYENVLLENTLNYEFKQNSHQLSVLVGQMYQKYSVWNRYITGTGFSNEEFDNLQNAAETSARDLSDFNALASYLGRANYNYDDRYLLTATVRRDASSRFRKSNRVGYFPSFAGGWRISNEKFFPQTNDWINDLKIRGSWGKLGNENIGNYLYQAVINPSVVYTFAGQRILGGTQTSVVSEDLKWEDRITSNIGFDARLLRNKLDLSAEYYSSKSQDILVPIPIPFSVGSINQAPIVNAGTLRNSGIEVSFTYHKSSGEFTYDIGANFTTIKNKVLSLGNDIKARVDGHFRTEVGQEVGRHYGFISEGIFKTQEQVDNHPKQFDGAAVGDVIYKDINGDGLINDNDRTDLGSGLPKYQYGFNFNAAFKNFDFALFASGMGKYLINSRLYRDLMHTGGDANYHQDMLDRFTSTNTDTDIPRLNWEDPNRNWENSNRKSWLQDGTYLRINTLSLGYNFPKSMIPYVAKARVYVTAQNLYTFQKYKSYNPDYTYGVFTPGLDNGSYPKPRTILFGVQLGF</sequence>
<comment type="similarity">
    <text evidence="7">Belongs to the TonB-dependent receptor family.</text>
</comment>
<dbReference type="RefSeq" id="WP_051606654.1">
    <property type="nucleotide sequence ID" value="NZ_CP141191.1"/>
</dbReference>
<dbReference type="InterPro" id="IPR023997">
    <property type="entry name" value="TonB-dep_OMP_SusC/RagA_CS"/>
</dbReference>
<dbReference type="InterPro" id="IPR023996">
    <property type="entry name" value="TonB-dep_OMP_SusC/RagA"/>
</dbReference>
<dbReference type="EMBL" id="LR590484">
    <property type="protein sequence ID" value="VTR34280.1"/>
    <property type="molecule type" value="Genomic_DNA"/>
</dbReference>
<gene>
    <name evidence="9" type="ORF">NCTC11429_01305</name>
</gene>
<evidence type="ECO:0000256" key="2">
    <source>
        <dbReference type="ARBA" id="ARBA00022448"/>
    </source>
</evidence>
<dbReference type="NCBIfam" id="TIGR04057">
    <property type="entry name" value="SusC_RagA_signa"/>
    <property type="match status" value="1"/>
</dbReference>
<dbReference type="PROSITE" id="PS52016">
    <property type="entry name" value="TONB_DEPENDENT_REC_3"/>
    <property type="match status" value="1"/>
</dbReference>
<evidence type="ECO:0000259" key="8">
    <source>
        <dbReference type="Pfam" id="PF07715"/>
    </source>
</evidence>
<dbReference type="InterPro" id="IPR037066">
    <property type="entry name" value="Plug_dom_sf"/>
</dbReference>
<dbReference type="Proteomes" id="UP000308196">
    <property type="component" value="Chromosome"/>
</dbReference>
<dbReference type="Pfam" id="PF13715">
    <property type="entry name" value="CarbopepD_reg_2"/>
    <property type="match status" value="1"/>
</dbReference>
<evidence type="ECO:0000313" key="10">
    <source>
        <dbReference type="Proteomes" id="UP000308196"/>
    </source>
</evidence>
<dbReference type="Gene3D" id="2.40.170.20">
    <property type="entry name" value="TonB-dependent receptor, beta-barrel domain"/>
    <property type="match status" value="1"/>
</dbReference>
<evidence type="ECO:0000256" key="6">
    <source>
        <dbReference type="ARBA" id="ARBA00023237"/>
    </source>
</evidence>
<dbReference type="SUPFAM" id="SSF49464">
    <property type="entry name" value="Carboxypeptidase regulatory domain-like"/>
    <property type="match status" value="1"/>
</dbReference>
<dbReference type="FunFam" id="2.170.130.10:FF:000008">
    <property type="entry name" value="SusC/RagA family TonB-linked outer membrane protein"/>
    <property type="match status" value="1"/>
</dbReference>
<name>A0A4U9UL36_9SPHI</name>
<comment type="subcellular location">
    <subcellularLocation>
        <location evidence="1 7">Cell outer membrane</location>
        <topology evidence="1 7">Multi-pass membrane protein</topology>
    </subcellularLocation>
</comment>
<keyword evidence="3 7" id="KW-1134">Transmembrane beta strand</keyword>
<keyword evidence="4 7" id="KW-0812">Transmembrane</keyword>
<dbReference type="InterPro" id="IPR036942">
    <property type="entry name" value="Beta-barrel_TonB_sf"/>
</dbReference>
<dbReference type="Pfam" id="PF07715">
    <property type="entry name" value="Plug"/>
    <property type="match status" value="1"/>
</dbReference>
<evidence type="ECO:0000256" key="7">
    <source>
        <dbReference type="PROSITE-ProRule" id="PRU01360"/>
    </source>
</evidence>
<dbReference type="KEGG" id="stha:NCTC11429_01305"/>
<dbReference type="Gene3D" id="2.60.40.1120">
    <property type="entry name" value="Carboxypeptidase-like, regulatory domain"/>
    <property type="match status" value="1"/>
</dbReference>
<dbReference type="STRING" id="1123265.GCA_000686625_01742"/>
<evidence type="ECO:0000256" key="1">
    <source>
        <dbReference type="ARBA" id="ARBA00004571"/>
    </source>
</evidence>
<accession>A0A4U9UL36</accession>
<evidence type="ECO:0000256" key="5">
    <source>
        <dbReference type="ARBA" id="ARBA00023136"/>
    </source>
</evidence>
<dbReference type="GeneID" id="78462076"/>
<dbReference type="InterPro" id="IPR012910">
    <property type="entry name" value="Plug_dom"/>
</dbReference>
<evidence type="ECO:0000313" key="9">
    <source>
        <dbReference type="EMBL" id="VTR34280.1"/>
    </source>
</evidence>
<keyword evidence="9" id="KW-0675">Receptor</keyword>
<dbReference type="GO" id="GO:0009279">
    <property type="term" value="C:cell outer membrane"/>
    <property type="evidence" value="ECO:0007669"/>
    <property type="project" value="UniProtKB-SubCell"/>
</dbReference>
<dbReference type="AlphaFoldDB" id="A0A4U9UL36"/>
<feature type="domain" description="TonB-dependent receptor plug" evidence="8">
    <location>
        <begin position="125"/>
        <end position="230"/>
    </location>
</feature>
<protein>
    <submittedName>
        <fullName evidence="9">Outer membrane cobalamin receptor protein</fullName>
    </submittedName>
</protein>
<dbReference type="InterPro" id="IPR008969">
    <property type="entry name" value="CarboxyPept-like_regulatory"/>
</dbReference>
<dbReference type="NCBIfam" id="TIGR04056">
    <property type="entry name" value="OMP_RagA_SusC"/>
    <property type="match status" value="1"/>
</dbReference>
<keyword evidence="2 7" id="KW-0813">Transport</keyword>
<evidence type="ECO:0000256" key="4">
    <source>
        <dbReference type="ARBA" id="ARBA00022692"/>
    </source>
</evidence>
<dbReference type="SUPFAM" id="SSF56935">
    <property type="entry name" value="Porins"/>
    <property type="match status" value="1"/>
</dbReference>
<keyword evidence="5 7" id="KW-0472">Membrane</keyword>
<proteinExistence type="inferred from homology"/>
<keyword evidence="6 7" id="KW-0998">Cell outer membrane</keyword>
<reference evidence="9 10" key="1">
    <citation type="submission" date="2019-05" db="EMBL/GenBank/DDBJ databases">
        <authorList>
            <consortium name="Pathogen Informatics"/>
        </authorList>
    </citation>
    <scope>NUCLEOTIDE SEQUENCE [LARGE SCALE GENOMIC DNA]</scope>
    <source>
        <strain evidence="9 10">NCTC11429</strain>
    </source>
</reference>
<dbReference type="Gene3D" id="2.170.130.10">
    <property type="entry name" value="TonB-dependent receptor, plug domain"/>
    <property type="match status" value="1"/>
</dbReference>